<proteinExistence type="predicted"/>
<evidence type="ECO:0000313" key="1">
    <source>
        <dbReference type="EMBL" id="SFQ52403.1"/>
    </source>
</evidence>
<reference evidence="1 2" key="1">
    <citation type="submission" date="2016-10" db="EMBL/GenBank/DDBJ databases">
        <authorList>
            <person name="de Groot N.N."/>
        </authorList>
    </citation>
    <scope>NUCLEOTIDE SEQUENCE [LARGE SCALE GENOMIC DNA]</scope>
    <source>
        <strain evidence="1 2">DSM 44637</strain>
    </source>
</reference>
<accession>A0A1I5Z7G1</accession>
<dbReference type="EMBL" id="FOWC01000014">
    <property type="protein sequence ID" value="SFQ52403.1"/>
    <property type="molecule type" value="Genomic_DNA"/>
</dbReference>
<sequence length="105" mass="10618">MTIAAAASAPRHRSILVVALAALLLLGVAVPGPGPAGPRPHDPEPALVQEQGPHLVAAHPLPLADAPGEIRLARPGWCTVPFSAAPPVELDRAPAPAAARAPPDR</sequence>
<organism evidence="1 2">
    <name type="scientific">Amycolatopsis rubida</name>
    <dbReference type="NCBI Taxonomy" id="112413"/>
    <lineage>
        <taxon>Bacteria</taxon>
        <taxon>Bacillati</taxon>
        <taxon>Actinomycetota</taxon>
        <taxon>Actinomycetes</taxon>
        <taxon>Pseudonocardiales</taxon>
        <taxon>Pseudonocardiaceae</taxon>
        <taxon>Amycolatopsis</taxon>
    </lineage>
</organism>
<dbReference type="AlphaFoldDB" id="A0A1I5Z7G1"/>
<dbReference type="Proteomes" id="UP000199137">
    <property type="component" value="Unassembled WGS sequence"/>
</dbReference>
<dbReference type="STRING" id="112413.SAMN05421854_11449"/>
<gene>
    <name evidence="1" type="ORF">SAMN05421854_11449</name>
</gene>
<name>A0A1I5Z7G1_9PSEU</name>
<protein>
    <submittedName>
        <fullName evidence="1">Uncharacterized protein</fullName>
    </submittedName>
</protein>
<dbReference type="OrthoDB" id="3638022at2"/>
<evidence type="ECO:0000313" key="2">
    <source>
        <dbReference type="Proteomes" id="UP000199137"/>
    </source>
</evidence>
<dbReference type="RefSeq" id="WP_093576233.1">
    <property type="nucleotide sequence ID" value="NZ_FOWC01000014.1"/>
</dbReference>